<gene>
    <name evidence="4" type="ORF">SAMN06275492_101243</name>
</gene>
<accession>A0A1X7IAF7</accession>
<reference evidence="5" key="1">
    <citation type="submission" date="2017-04" db="EMBL/GenBank/DDBJ databases">
        <authorList>
            <person name="Varghese N."/>
            <person name="Submissions S."/>
        </authorList>
    </citation>
    <scope>NUCLEOTIDE SEQUENCE [LARGE SCALE GENOMIC DNA]</scope>
    <source>
        <strain evidence="5">USBA 82</strain>
    </source>
</reference>
<keyword evidence="2" id="KW-0288">FMN</keyword>
<dbReference type="PANTHER" id="PTHR32332:SF20">
    <property type="entry name" value="2-NITROPROPANE DIOXYGENASE-LIKE PROTEIN"/>
    <property type="match status" value="1"/>
</dbReference>
<dbReference type="GO" id="GO:0018580">
    <property type="term" value="F:nitronate monooxygenase activity"/>
    <property type="evidence" value="ECO:0007669"/>
    <property type="project" value="InterPro"/>
</dbReference>
<dbReference type="Gene3D" id="3.20.20.70">
    <property type="entry name" value="Aldolase class I"/>
    <property type="match status" value="1"/>
</dbReference>
<dbReference type="STRING" id="561720.SAMN06275492_101243"/>
<dbReference type="AlphaFoldDB" id="A0A1X7IAF7"/>
<dbReference type="CDD" id="cd04730">
    <property type="entry name" value="NPD_like"/>
    <property type="match status" value="1"/>
</dbReference>
<proteinExistence type="predicted"/>
<evidence type="ECO:0000256" key="1">
    <source>
        <dbReference type="ARBA" id="ARBA00022630"/>
    </source>
</evidence>
<dbReference type="PANTHER" id="PTHR32332">
    <property type="entry name" value="2-NITROPROPANE DIOXYGENASE"/>
    <property type="match status" value="1"/>
</dbReference>
<dbReference type="Pfam" id="PF03060">
    <property type="entry name" value="NMO"/>
    <property type="match status" value="1"/>
</dbReference>
<keyword evidence="3" id="KW-0560">Oxidoreductase</keyword>
<dbReference type="Proteomes" id="UP000193355">
    <property type="component" value="Unassembled WGS sequence"/>
</dbReference>
<name>A0A1X7IAF7_9BACT</name>
<evidence type="ECO:0000313" key="5">
    <source>
        <dbReference type="Proteomes" id="UP000193355"/>
    </source>
</evidence>
<evidence type="ECO:0000256" key="2">
    <source>
        <dbReference type="ARBA" id="ARBA00022643"/>
    </source>
</evidence>
<dbReference type="InterPro" id="IPR004136">
    <property type="entry name" value="NMO"/>
</dbReference>
<organism evidence="4 5">
    <name type="scientific">Dethiosulfovibrio salsuginis</name>
    <dbReference type="NCBI Taxonomy" id="561720"/>
    <lineage>
        <taxon>Bacteria</taxon>
        <taxon>Thermotogati</taxon>
        <taxon>Synergistota</taxon>
        <taxon>Synergistia</taxon>
        <taxon>Synergistales</taxon>
        <taxon>Dethiosulfovibrionaceae</taxon>
        <taxon>Dethiosulfovibrio</taxon>
    </lineage>
</organism>
<dbReference type="InterPro" id="IPR013785">
    <property type="entry name" value="Aldolase_TIM"/>
</dbReference>
<keyword evidence="5" id="KW-1185">Reference proteome</keyword>
<dbReference type="SUPFAM" id="SSF51412">
    <property type="entry name" value="Inosine monophosphate dehydrogenase (IMPDH)"/>
    <property type="match status" value="1"/>
</dbReference>
<dbReference type="RefSeq" id="WP_200806595.1">
    <property type="nucleotide sequence ID" value="NZ_FXBB01000001.1"/>
</dbReference>
<evidence type="ECO:0000256" key="3">
    <source>
        <dbReference type="ARBA" id="ARBA00023002"/>
    </source>
</evidence>
<keyword evidence="1" id="KW-0285">Flavoprotein</keyword>
<sequence>MILGRRITELLGVSYPVIQGGMAWVADAELAAAVSNGGGLGIIAAANMPPELLDREIAKIRTLTDKPFGVNIMLMSSTAPDAIELAAKHLVPVVTTGAGSPGKVLDRLKPLGIKVLPVVPTTALAKRVERQGADGIIVEGSEAGGHIGELTTMVLTPMVADAVSVPVVAAGGIGDGRGMAAAFALGAEGVQIGTRFICASECRVHDRYKQAVIDAKDRSSAVTGRSTGHPVRCIRNKLTAQFDELERVCAPAEDIESLGAGRLRDAVVDGDIEMGSLMAGQIAAMVSSISPAADIIRSICEEAETICSRLSSEVK</sequence>
<protein>
    <submittedName>
        <fullName evidence="4">Enoyl-[acyl-carrier protein] reductase II</fullName>
    </submittedName>
</protein>
<evidence type="ECO:0000313" key="4">
    <source>
        <dbReference type="EMBL" id="SMG11222.1"/>
    </source>
</evidence>
<dbReference type="EMBL" id="FXBB01000001">
    <property type="protein sequence ID" value="SMG11222.1"/>
    <property type="molecule type" value="Genomic_DNA"/>
</dbReference>